<dbReference type="InterPro" id="IPR002293">
    <property type="entry name" value="AA/rel_permease1"/>
</dbReference>
<protein>
    <submittedName>
        <fullName evidence="7">APC family permease</fullName>
    </submittedName>
</protein>
<dbReference type="Proteomes" id="UP000502331">
    <property type="component" value="Chromosome"/>
</dbReference>
<feature type="transmembrane region" description="Helical" evidence="6">
    <location>
        <begin position="450"/>
        <end position="468"/>
    </location>
</feature>
<dbReference type="Pfam" id="PF13520">
    <property type="entry name" value="AA_permease_2"/>
    <property type="match status" value="1"/>
</dbReference>
<feature type="transmembrane region" description="Helical" evidence="6">
    <location>
        <begin position="352"/>
        <end position="370"/>
    </location>
</feature>
<keyword evidence="2" id="KW-1003">Cell membrane</keyword>
<evidence type="ECO:0000256" key="6">
    <source>
        <dbReference type="SAM" id="Phobius"/>
    </source>
</evidence>
<dbReference type="RefSeq" id="WP_172511534.1">
    <property type="nucleotide sequence ID" value="NZ_CP032549.1"/>
</dbReference>
<feature type="transmembrane region" description="Helical" evidence="6">
    <location>
        <begin position="169"/>
        <end position="187"/>
    </location>
</feature>
<feature type="transmembrane region" description="Helical" evidence="6">
    <location>
        <begin position="382"/>
        <end position="407"/>
    </location>
</feature>
<dbReference type="GO" id="GO:0022857">
    <property type="term" value="F:transmembrane transporter activity"/>
    <property type="evidence" value="ECO:0007669"/>
    <property type="project" value="InterPro"/>
</dbReference>
<keyword evidence="4 6" id="KW-1133">Transmembrane helix</keyword>
<proteinExistence type="predicted"/>
<dbReference type="Gene3D" id="1.20.1740.10">
    <property type="entry name" value="Amino acid/polyamine transporter I"/>
    <property type="match status" value="1"/>
</dbReference>
<reference evidence="7 8" key="1">
    <citation type="submission" date="2018-09" db="EMBL/GenBank/DDBJ databases">
        <title>Glutamicibacter mishrai S5-52T (LMG 29155T = KCTC 39846T).</title>
        <authorList>
            <person name="Das S.K."/>
        </authorList>
    </citation>
    <scope>NUCLEOTIDE SEQUENCE [LARGE SCALE GENOMIC DNA]</scope>
    <source>
        <strain evidence="7 8">S5-52</strain>
    </source>
</reference>
<feature type="transmembrane region" description="Helical" evidence="6">
    <location>
        <begin position="102"/>
        <end position="125"/>
    </location>
</feature>
<feature type="transmembrane region" description="Helical" evidence="6">
    <location>
        <begin position="247"/>
        <end position="269"/>
    </location>
</feature>
<dbReference type="GO" id="GO:0005886">
    <property type="term" value="C:plasma membrane"/>
    <property type="evidence" value="ECO:0007669"/>
    <property type="project" value="UniProtKB-SubCell"/>
</dbReference>
<feature type="transmembrane region" description="Helical" evidence="6">
    <location>
        <begin position="137"/>
        <end position="157"/>
    </location>
</feature>
<dbReference type="PANTHER" id="PTHR42770">
    <property type="entry name" value="AMINO ACID TRANSPORTER-RELATED"/>
    <property type="match status" value="1"/>
</dbReference>
<organism evidence="7 8">
    <name type="scientific">Glutamicibacter mishrai</name>
    <dbReference type="NCBI Taxonomy" id="1775880"/>
    <lineage>
        <taxon>Bacteria</taxon>
        <taxon>Bacillati</taxon>
        <taxon>Actinomycetota</taxon>
        <taxon>Actinomycetes</taxon>
        <taxon>Micrococcales</taxon>
        <taxon>Micrococcaceae</taxon>
        <taxon>Glutamicibacter</taxon>
    </lineage>
</organism>
<name>A0A6H0SGY6_9MICC</name>
<evidence type="ECO:0000256" key="4">
    <source>
        <dbReference type="ARBA" id="ARBA00022989"/>
    </source>
</evidence>
<comment type="subcellular location">
    <subcellularLocation>
        <location evidence="1">Cell membrane</location>
        <topology evidence="1">Multi-pass membrane protein</topology>
    </subcellularLocation>
</comment>
<feature type="transmembrane region" description="Helical" evidence="6">
    <location>
        <begin position="289"/>
        <end position="314"/>
    </location>
</feature>
<dbReference type="AlphaFoldDB" id="A0A6H0SGY6"/>
<accession>A0A6H0SGY6</accession>
<sequence length="489" mass="51085">MTKTSKDVAALSSQLPSSNTRLSGNLGATSLVLSVLAFSAPIVTVSGYIAFAIGFVGETAPLAWVVATIGLAIFAVGYTTMTKHIKRPGAFYAYISLGLGKTLGLGGAYLATVSYMLITVGIYTFTGTMVSSAVEALGGPIIPWYVCTAASWIVITVLGHFQIELSAKVLGIVMVLEIILVAIFNVVVLSKGGESGLSVEPLNPAKFLNAGTGMALLFAFGNFVGFEATALYRDEVRNPGKTIPRATYMAVFLIGGFYAISAYSMITAYGPSAVSHAVDDPTTMFDSAMATYVSSSLATVTLVLVATSALASVLSTHNVVARYLQNLGADHALPSFLAAVHPVHKSPYKASVTNSVLVGVLLILGGLIIHDEDLVIGTGSGLGTAGVLSLMALVSFAVVRYFAIAGLPAGESVWRVKTAPLIAAFILCAVVVFALVRFDLLVGGEPGERLWLLLIPILFISAGCLVAIRMKRMHPNLYGCLGRAEGDRS</sequence>
<keyword evidence="8" id="KW-1185">Reference proteome</keyword>
<dbReference type="InterPro" id="IPR050367">
    <property type="entry name" value="APC_superfamily"/>
</dbReference>
<evidence type="ECO:0000256" key="3">
    <source>
        <dbReference type="ARBA" id="ARBA00022692"/>
    </source>
</evidence>
<keyword evidence="3 6" id="KW-0812">Transmembrane</keyword>
<dbReference type="PANTHER" id="PTHR42770:SF16">
    <property type="entry name" value="AMINO ACID PERMEASE"/>
    <property type="match status" value="1"/>
</dbReference>
<keyword evidence="5 6" id="KW-0472">Membrane</keyword>
<evidence type="ECO:0000313" key="7">
    <source>
        <dbReference type="EMBL" id="QIV86648.1"/>
    </source>
</evidence>
<evidence type="ECO:0000256" key="1">
    <source>
        <dbReference type="ARBA" id="ARBA00004651"/>
    </source>
</evidence>
<dbReference type="EMBL" id="CP032549">
    <property type="protein sequence ID" value="QIV86648.1"/>
    <property type="molecule type" value="Genomic_DNA"/>
</dbReference>
<feature type="transmembrane region" description="Helical" evidence="6">
    <location>
        <begin position="31"/>
        <end position="56"/>
    </location>
</feature>
<evidence type="ECO:0000256" key="5">
    <source>
        <dbReference type="ARBA" id="ARBA00023136"/>
    </source>
</evidence>
<gene>
    <name evidence="7" type="ORF">D3791_05590</name>
</gene>
<feature type="transmembrane region" description="Helical" evidence="6">
    <location>
        <begin position="419"/>
        <end position="438"/>
    </location>
</feature>
<evidence type="ECO:0000313" key="8">
    <source>
        <dbReference type="Proteomes" id="UP000502331"/>
    </source>
</evidence>
<feature type="transmembrane region" description="Helical" evidence="6">
    <location>
        <begin position="207"/>
        <end position="226"/>
    </location>
</feature>
<feature type="transmembrane region" description="Helical" evidence="6">
    <location>
        <begin position="62"/>
        <end position="81"/>
    </location>
</feature>
<dbReference type="PIRSF" id="PIRSF006060">
    <property type="entry name" value="AA_transporter"/>
    <property type="match status" value="1"/>
</dbReference>
<evidence type="ECO:0000256" key="2">
    <source>
        <dbReference type="ARBA" id="ARBA00022475"/>
    </source>
</evidence>